<sequence length="158" mass="18004">MRHGKQGTQHPQNSESRGKSRVKKNWIPVSAGILKKDNLILVGQRPENHTLAGLWEFPGGKIELGESPEEALVRELNEELGIIAEVGDLKIACTHSYSDVGIIILFYEVLFWKGEPKTQHHINLKWVKPSELPQMNIPDANRRNLDRIYKAFDLKMDT</sequence>
<dbReference type="GO" id="GO:0006281">
    <property type="term" value="P:DNA repair"/>
    <property type="evidence" value="ECO:0007669"/>
    <property type="project" value="UniProtKB-KW"/>
</dbReference>
<evidence type="ECO:0000256" key="15">
    <source>
        <dbReference type="ARBA" id="ARBA00041979"/>
    </source>
</evidence>
<evidence type="ECO:0000256" key="17">
    <source>
        <dbReference type="SAM" id="MobiDB-lite"/>
    </source>
</evidence>
<dbReference type="OrthoDB" id="5292845at2"/>
<dbReference type="GO" id="GO:0046872">
    <property type="term" value="F:metal ion binding"/>
    <property type="evidence" value="ECO:0007669"/>
    <property type="project" value="UniProtKB-KW"/>
</dbReference>
<keyword evidence="6" id="KW-0227">DNA damage</keyword>
<dbReference type="Gene3D" id="3.90.79.10">
    <property type="entry name" value="Nucleoside Triphosphate Pyrophosphohydrolase"/>
    <property type="match status" value="1"/>
</dbReference>
<dbReference type="CDD" id="cd03425">
    <property type="entry name" value="NUDIX_MutT_NudA_like"/>
    <property type="match status" value="1"/>
</dbReference>
<evidence type="ECO:0000256" key="14">
    <source>
        <dbReference type="ARBA" id="ARBA00041592"/>
    </source>
</evidence>
<evidence type="ECO:0000256" key="2">
    <source>
        <dbReference type="ARBA" id="ARBA00005582"/>
    </source>
</evidence>
<evidence type="ECO:0000256" key="9">
    <source>
        <dbReference type="ARBA" id="ARBA00023204"/>
    </source>
</evidence>
<protein>
    <recommendedName>
        <fullName evidence="13">8-oxo-dGTP diphosphatase</fullName>
        <ecNumber evidence="12">3.6.1.55</ecNumber>
    </recommendedName>
    <alternativeName>
        <fullName evidence="16">7,8-dihydro-8-oxoguanine-triphosphatase</fullName>
    </alternativeName>
    <alternativeName>
        <fullName evidence="15">Mutator protein MutT</fullName>
    </alternativeName>
    <alternativeName>
        <fullName evidence="14">dGTP pyrophosphohydrolase</fullName>
    </alternativeName>
</protein>
<dbReference type="Proteomes" id="UP000012040">
    <property type="component" value="Chromosome"/>
</dbReference>
<keyword evidence="8" id="KW-0460">Magnesium</keyword>
<feature type="domain" description="Nudix hydrolase" evidence="18">
    <location>
        <begin position="24"/>
        <end position="150"/>
    </location>
</feature>
<evidence type="ECO:0000256" key="11">
    <source>
        <dbReference type="ARBA" id="ARBA00036904"/>
    </source>
</evidence>
<keyword evidence="7 19" id="KW-0378">Hydrolase</keyword>
<dbReference type="Pfam" id="PF14815">
    <property type="entry name" value="NUDIX_4"/>
    <property type="match status" value="1"/>
</dbReference>
<evidence type="ECO:0000256" key="13">
    <source>
        <dbReference type="ARBA" id="ARBA00040794"/>
    </source>
</evidence>
<evidence type="ECO:0000256" key="4">
    <source>
        <dbReference type="ARBA" id="ARBA00022705"/>
    </source>
</evidence>
<evidence type="ECO:0000313" key="19">
    <source>
        <dbReference type="EMBL" id="AGH94893.1"/>
    </source>
</evidence>
<gene>
    <name evidence="19" type="ORF">A11Q_673</name>
</gene>
<evidence type="ECO:0000256" key="6">
    <source>
        <dbReference type="ARBA" id="ARBA00022763"/>
    </source>
</evidence>
<dbReference type="RefSeq" id="WP_015469383.1">
    <property type="nucleotide sequence ID" value="NC_020813.1"/>
</dbReference>
<reference evidence="19 20" key="1">
    <citation type="journal article" date="2013" name="ISME J.">
        <title>By their genes ye shall know them: genomic signatures of predatory bacteria.</title>
        <authorList>
            <person name="Pasternak Z."/>
            <person name="Pietrokovski S."/>
            <person name="Rotem O."/>
            <person name="Gophna U."/>
            <person name="Lurie-Weinberger M.N."/>
            <person name="Jurkevitch E."/>
        </authorList>
    </citation>
    <scope>NUCLEOTIDE SEQUENCE [LARGE SCALE GENOMIC DNA]</scope>
    <source>
        <strain evidence="19 20">JSS</strain>
    </source>
</reference>
<dbReference type="GO" id="GO:0006260">
    <property type="term" value="P:DNA replication"/>
    <property type="evidence" value="ECO:0007669"/>
    <property type="project" value="UniProtKB-KW"/>
</dbReference>
<keyword evidence="4" id="KW-0235">DNA replication</keyword>
<evidence type="ECO:0000259" key="18">
    <source>
        <dbReference type="PROSITE" id="PS51462"/>
    </source>
</evidence>
<dbReference type="KEGG" id="bex:A11Q_673"/>
<keyword evidence="9" id="KW-0234">DNA repair</keyword>
<dbReference type="PROSITE" id="PS00893">
    <property type="entry name" value="NUDIX_BOX"/>
    <property type="match status" value="1"/>
</dbReference>
<comment type="cofactor">
    <cofactor evidence="1">
        <name>Mg(2+)</name>
        <dbReference type="ChEBI" id="CHEBI:18420"/>
    </cofactor>
</comment>
<evidence type="ECO:0000256" key="8">
    <source>
        <dbReference type="ARBA" id="ARBA00022842"/>
    </source>
</evidence>
<dbReference type="InterPro" id="IPR047127">
    <property type="entry name" value="MutT-like"/>
</dbReference>
<dbReference type="HOGENOM" id="CLU_037162_19_2_7"/>
<evidence type="ECO:0000256" key="7">
    <source>
        <dbReference type="ARBA" id="ARBA00022801"/>
    </source>
</evidence>
<dbReference type="EC" id="3.6.1.55" evidence="12"/>
<dbReference type="GO" id="GO:0035539">
    <property type="term" value="F:8-oxo-7,8-dihydrodeoxyguanosine triphosphate pyrophosphatase activity"/>
    <property type="evidence" value="ECO:0007669"/>
    <property type="project" value="UniProtKB-EC"/>
</dbReference>
<evidence type="ECO:0000256" key="12">
    <source>
        <dbReference type="ARBA" id="ARBA00038905"/>
    </source>
</evidence>
<evidence type="ECO:0000256" key="3">
    <source>
        <dbReference type="ARBA" id="ARBA00022457"/>
    </source>
</evidence>
<keyword evidence="20" id="KW-1185">Reference proteome</keyword>
<comment type="catalytic activity">
    <reaction evidence="10">
        <text>8-oxo-dGTP + H2O = 8-oxo-dGMP + diphosphate + H(+)</text>
        <dbReference type="Rhea" id="RHEA:31575"/>
        <dbReference type="ChEBI" id="CHEBI:15377"/>
        <dbReference type="ChEBI" id="CHEBI:15378"/>
        <dbReference type="ChEBI" id="CHEBI:33019"/>
        <dbReference type="ChEBI" id="CHEBI:63224"/>
        <dbReference type="ChEBI" id="CHEBI:77896"/>
        <dbReference type="EC" id="3.6.1.55"/>
    </reaction>
</comment>
<feature type="compositionally biased region" description="Polar residues" evidence="17">
    <location>
        <begin position="1"/>
        <end position="15"/>
    </location>
</feature>
<evidence type="ECO:0000256" key="5">
    <source>
        <dbReference type="ARBA" id="ARBA00022723"/>
    </source>
</evidence>
<dbReference type="InterPro" id="IPR020084">
    <property type="entry name" value="NUDIX_hydrolase_CS"/>
</dbReference>
<accession>M4V6R2</accession>
<dbReference type="GO" id="GO:0044715">
    <property type="term" value="F:8-oxo-dGDP phosphatase activity"/>
    <property type="evidence" value="ECO:0007669"/>
    <property type="project" value="TreeGrafter"/>
</dbReference>
<dbReference type="InterPro" id="IPR029119">
    <property type="entry name" value="MutY_C"/>
</dbReference>
<organism evidence="19 20">
    <name type="scientific">Pseudobdellovibrio exovorus JSS</name>
    <dbReference type="NCBI Taxonomy" id="1184267"/>
    <lineage>
        <taxon>Bacteria</taxon>
        <taxon>Pseudomonadati</taxon>
        <taxon>Bdellovibrionota</taxon>
        <taxon>Bdellovibrionia</taxon>
        <taxon>Bdellovibrionales</taxon>
        <taxon>Pseudobdellovibrionaceae</taxon>
        <taxon>Pseudobdellovibrio</taxon>
    </lineage>
</organism>
<evidence type="ECO:0000256" key="16">
    <source>
        <dbReference type="ARBA" id="ARBA00042798"/>
    </source>
</evidence>
<evidence type="ECO:0000313" key="20">
    <source>
        <dbReference type="Proteomes" id="UP000012040"/>
    </source>
</evidence>
<proteinExistence type="inferred from homology"/>
<keyword evidence="5" id="KW-0479">Metal-binding</keyword>
<dbReference type="GO" id="GO:0008413">
    <property type="term" value="F:8-oxo-7,8-dihydroguanosine triphosphate pyrophosphatase activity"/>
    <property type="evidence" value="ECO:0007669"/>
    <property type="project" value="TreeGrafter"/>
</dbReference>
<evidence type="ECO:0000256" key="10">
    <source>
        <dbReference type="ARBA" id="ARBA00035861"/>
    </source>
</evidence>
<dbReference type="EMBL" id="CP003537">
    <property type="protein sequence ID" value="AGH94893.1"/>
    <property type="molecule type" value="Genomic_DNA"/>
</dbReference>
<dbReference type="eggNOG" id="COG0494">
    <property type="taxonomic scope" value="Bacteria"/>
</dbReference>
<dbReference type="InterPro" id="IPR020476">
    <property type="entry name" value="Nudix_hydrolase"/>
</dbReference>
<keyword evidence="3" id="KW-0515">Mutator protein</keyword>
<dbReference type="InterPro" id="IPR015797">
    <property type="entry name" value="NUDIX_hydrolase-like_dom_sf"/>
</dbReference>
<dbReference type="SUPFAM" id="SSF55811">
    <property type="entry name" value="Nudix"/>
    <property type="match status" value="1"/>
</dbReference>
<dbReference type="AlphaFoldDB" id="M4V6R2"/>
<dbReference type="GO" id="GO:0044716">
    <property type="term" value="F:8-oxo-GDP phosphatase activity"/>
    <property type="evidence" value="ECO:0007669"/>
    <property type="project" value="TreeGrafter"/>
</dbReference>
<dbReference type="STRING" id="1184267.A11Q_673"/>
<dbReference type="PANTHER" id="PTHR47707:SF1">
    <property type="entry name" value="NUDIX HYDROLASE FAMILY PROTEIN"/>
    <property type="match status" value="1"/>
</dbReference>
<dbReference type="InterPro" id="IPR000086">
    <property type="entry name" value="NUDIX_hydrolase_dom"/>
</dbReference>
<comment type="catalytic activity">
    <reaction evidence="11">
        <text>8-oxo-GTP + H2O = 8-oxo-GMP + diphosphate + H(+)</text>
        <dbReference type="Rhea" id="RHEA:67616"/>
        <dbReference type="ChEBI" id="CHEBI:15377"/>
        <dbReference type="ChEBI" id="CHEBI:15378"/>
        <dbReference type="ChEBI" id="CHEBI:33019"/>
        <dbReference type="ChEBI" id="CHEBI:143553"/>
        <dbReference type="ChEBI" id="CHEBI:145694"/>
    </reaction>
</comment>
<dbReference type="PROSITE" id="PS51462">
    <property type="entry name" value="NUDIX"/>
    <property type="match status" value="1"/>
</dbReference>
<evidence type="ECO:0000256" key="1">
    <source>
        <dbReference type="ARBA" id="ARBA00001946"/>
    </source>
</evidence>
<dbReference type="PRINTS" id="PR00502">
    <property type="entry name" value="NUDIXFAMILY"/>
</dbReference>
<comment type="similarity">
    <text evidence="2">Belongs to the Nudix hydrolase family.</text>
</comment>
<feature type="region of interest" description="Disordered" evidence="17">
    <location>
        <begin position="1"/>
        <end position="22"/>
    </location>
</feature>
<dbReference type="PATRIC" id="fig|1184267.3.peg.682"/>
<dbReference type="FunFam" id="3.90.79.10:FF:000014">
    <property type="entry name" value="8-oxo-dGTP diphosphatase MutT"/>
    <property type="match status" value="1"/>
</dbReference>
<name>M4V6R2_9BACT</name>
<dbReference type="PANTHER" id="PTHR47707">
    <property type="entry name" value="8-OXO-DGTP DIPHOSPHATASE"/>
    <property type="match status" value="1"/>
</dbReference>